<dbReference type="Proteomes" id="UP001178508">
    <property type="component" value="Chromosome 15"/>
</dbReference>
<proteinExistence type="predicted"/>
<sequence>MLPQSKGVSLVSELKITPEDRNFTAASELSEAAGMAITPGESSVSSTSAATDPYFAGVEQVLRATEELLNAGPVNWRTMEHYKLRVIITDHDIQKVSLDGKPEMIEELKIKIKEKCKLQYDFSLMYEDPDLCLR</sequence>
<dbReference type="AlphaFoldDB" id="A0AAV1GL71"/>
<accession>A0AAV1GL71</accession>
<reference evidence="1" key="1">
    <citation type="submission" date="2023-08" db="EMBL/GenBank/DDBJ databases">
        <authorList>
            <person name="Alioto T."/>
            <person name="Alioto T."/>
            <person name="Gomez Garrido J."/>
        </authorList>
    </citation>
    <scope>NUCLEOTIDE SEQUENCE</scope>
</reference>
<dbReference type="EMBL" id="OY660878">
    <property type="protein sequence ID" value="CAJ1073995.1"/>
    <property type="molecule type" value="Genomic_DNA"/>
</dbReference>
<organism evidence="1 2">
    <name type="scientific">Xyrichtys novacula</name>
    <name type="common">Pearly razorfish</name>
    <name type="synonym">Hemipteronotus novacula</name>
    <dbReference type="NCBI Taxonomy" id="13765"/>
    <lineage>
        <taxon>Eukaryota</taxon>
        <taxon>Metazoa</taxon>
        <taxon>Chordata</taxon>
        <taxon>Craniata</taxon>
        <taxon>Vertebrata</taxon>
        <taxon>Euteleostomi</taxon>
        <taxon>Actinopterygii</taxon>
        <taxon>Neopterygii</taxon>
        <taxon>Teleostei</taxon>
        <taxon>Neoteleostei</taxon>
        <taxon>Acanthomorphata</taxon>
        <taxon>Eupercaria</taxon>
        <taxon>Labriformes</taxon>
        <taxon>Labridae</taxon>
        <taxon>Xyrichtys</taxon>
    </lineage>
</organism>
<protein>
    <submittedName>
        <fullName evidence="1">Uncharacterized protein LOC117271049 isoform X3</fullName>
    </submittedName>
</protein>
<keyword evidence="2" id="KW-1185">Reference proteome</keyword>
<name>A0AAV1GL71_XYRNO</name>
<evidence type="ECO:0000313" key="1">
    <source>
        <dbReference type="EMBL" id="CAJ1073995.1"/>
    </source>
</evidence>
<evidence type="ECO:0000313" key="2">
    <source>
        <dbReference type="Proteomes" id="UP001178508"/>
    </source>
</evidence>
<gene>
    <name evidence="1" type="ORF">XNOV1_A025005</name>
</gene>